<dbReference type="Proteomes" id="UP001163603">
    <property type="component" value="Chromosome 4"/>
</dbReference>
<name>A0ACC0YWL0_9ROSI</name>
<proteinExistence type="predicted"/>
<protein>
    <submittedName>
        <fullName evidence="1">Uncharacterized protein</fullName>
    </submittedName>
</protein>
<evidence type="ECO:0000313" key="2">
    <source>
        <dbReference type="Proteomes" id="UP001163603"/>
    </source>
</evidence>
<comment type="caution">
    <text evidence="1">The sequence shown here is derived from an EMBL/GenBank/DDBJ whole genome shotgun (WGS) entry which is preliminary data.</text>
</comment>
<keyword evidence="2" id="KW-1185">Reference proteome</keyword>
<organism evidence="1 2">
    <name type="scientific">Pistacia integerrima</name>
    <dbReference type="NCBI Taxonomy" id="434235"/>
    <lineage>
        <taxon>Eukaryota</taxon>
        <taxon>Viridiplantae</taxon>
        <taxon>Streptophyta</taxon>
        <taxon>Embryophyta</taxon>
        <taxon>Tracheophyta</taxon>
        <taxon>Spermatophyta</taxon>
        <taxon>Magnoliopsida</taxon>
        <taxon>eudicotyledons</taxon>
        <taxon>Gunneridae</taxon>
        <taxon>Pentapetalae</taxon>
        <taxon>rosids</taxon>
        <taxon>malvids</taxon>
        <taxon>Sapindales</taxon>
        <taxon>Anacardiaceae</taxon>
        <taxon>Pistacia</taxon>
    </lineage>
</organism>
<evidence type="ECO:0000313" key="1">
    <source>
        <dbReference type="EMBL" id="KAJ0041867.1"/>
    </source>
</evidence>
<sequence>MDHYITYGSRTSIKERRTKFLIKNGMAESKKKDKKDPGITVVTASLGFLANFEDTYRLWAFVAQFLDADFVEKARWRYTALNQKTVEV</sequence>
<dbReference type="EMBL" id="CM047739">
    <property type="protein sequence ID" value="KAJ0041867.1"/>
    <property type="molecule type" value="Genomic_DNA"/>
</dbReference>
<accession>A0ACC0YWL0</accession>
<gene>
    <name evidence="1" type="ORF">Pint_17357</name>
</gene>
<reference evidence="2" key="1">
    <citation type="journal article" date="2023" name="G3 (Bethesda)">
        <title>Genome assembly and association tests identify interacting loci associated with vigor, precocity, and sex in interspecific pistachio rootstocks.</title>
        <authorList>
            <person name="Palmer W."/>
            <person name="Jacygrad E."/>
            <person name="Sagayaradj S."/>
            <person name="Cavanaugh K."/>
            <person name="Han R."/>
            <person name="Bertier L."/>
            <person name="Beede B."/>
            <person name="Kafkas S."/>
            <person name="Golino D."/>
            <person name="Preece J."/>
            <person name="Michelmore R."/>
        </authorList>
    </citation>
    <scope>NUCLEOTIDE SEQUENCE [LARGE SCALE GENOMIC DNA]</scope>
</reference>